<accession>A0A849W1J2</accession>
<keyword evidence="2" id="KW-1185">Reference proteome</keyword>
<protein>
    <submittedName>
        <fullName evidence="1">Uncharacterized protein</fullName>
    </submittedName>
</protein>
<dbReference type="RefSeq" id="WP_113280517.1">
    <property type="nucleotide sequence ID" value="NZ_CP088292.1"/>
</dbReference>
<dbReference type="Proteomes" id="UP000550508">
    <property type="component" value="Unassembled WGS sequence"/>
</dbReference>
<comment type="caution">
    <text evidence="1">The sequence shown here is derived from an EMBL/GenBank/DDBJ whole genome shotgun (WGS) entry which is preliminary data.</text>
</comment>
<sequence>MKLSFEEFVESRDYCDDLFAVGLCDGEGYVYADGLCCIEKSGAVFLLHHNGCTLHAADIATLERELYRLVQMAEAA</sequence>
<gene>
    <name evidence="1" type="ORF">HQ945_22015</name>
</gene>
<dbReference type="AlphaFoldDB" id="A0A849W1J2"/>
<proteinExistence type="predicted"/>
<evidence type="ECO:0000313" key="1">
    <source>
        <dbReference type="EMBL" id="NTS33940.1"/>
    </source>
</evidence>
<reference evidence="1 2" key="1">
    <citation type="submission" date="2020-05" db="EMBL/GenBank/DDBJ databases">
        <authorList>
            <person name="Kim M.K."/>
        </authorList>
    </citation>
    <scope>NUCLEOTIDE SEQUENCE [LARGE SCALE GENOMIC DNA]</scope>
    <source>
        <strain evidence="1 2">BT25</strain>
    </source>
</reference>
<organism evidence="1 2">
    <name type="scientific">Phyllobacterium pellucidum</name>
    <dbReference type="NCBI Taxonomy" id="2740464"/>
    <lineage>
        <taxon>Bacteria</taxon>
        <taxon>Pseudomonadati</taxon>
        <taxon>Pseudomonadota</taxon>
        <taxon>Alphaproteobacteria</taxon>
        <taxon>Hyphomicrobiales</taxon>
        <taxon>Phyllobacteriaceae</taxon>
        <taxon>Phyllobacterium</taxon>
    </lineage>
</organism>
<dbReference type="EMBL" id="JABUMX010000008">
    <property type="protein sequence ID" value="NTS33940.1"/>
    <property type="molecule type" value="Genomic_DNA"/>
</dbReference>
<evidence type="ECO:0000313" key="2">
    <source>
        <dbReference type="Proteomes" id="UP000550508"/>
    </source>
</evidence>
<name>A0A849W1J2_9HYPH</name>